<dbReference type="Pfam" id="PF02065">
    <property type="entry name" value="Melibiase"/>
    <property type="match status" value="1"/>
</dbReference>
<evidence type="ECO:0000256" key="2">
    <source>
        <dbReference type="ARBA" id="ARBA00023295"/>
    </source>
</evidence>
<reference evidence="4" key="1">
    <citation type="journal article" date="2019" name="Int. J. Syst. Evol. Microbiol.">
        <title>The Global Catalogue of Microorganisms (GCM) 10K type strain sequencing project: providing services to taxonomists for standard genome sequencing and annotation.</title>
        <authorList>
            <consortium name="The Broad Institute Genomics Platform"/>
            <consortium name="The Broad Institute Genome Sequencing Center for Infectious Disease"/>
            <person name="Wu L."/>
            <person name="Ma J."/>
        </authorList>
    </citation>
    <scope>NUCLEOTIDE SEQUENCE [LARGE SCALE GENOMIC DNA]</scope>
    <source>
        <strain evidence="4">CCUG 53270</strain>
    </source>
</reference>
<dbReference type="EC" id="3.2.1.22" evidence="3"/>
<gene>
    <name evidence="3" type="ORF">ACFQ4B_26030</name>
</gene>
<dbReference type="Proteomes" id="UP001597180">
    <property type="component" value="Unassembled WGS sequence"/>
</dbReference>
<dbReference type="GO" id="GO:0004557">
    <property type="term" value="F:alpha-galactosidase activity"/>
    <property type="evidence" value="ECO:0007669"/>
    <property type="project" value="UniProtKB-EC"/>
</dbReference>
<evidence type="ECO:0000313" key="4">
    <source>
        <dbReference type="Proteomes" id="UP001597180"/>
    </source>
</evidence>
<dbReference type="PANTHER" id="PTHR43053:SF3">
    <property type="entry name" value="ALPHA-GALACTOSIDASE C-RELATED"/>
    <property type="match status" value="1"/>
</dbReference>
<protein>
    <submittedName>
        <fullName evidence="3">Alpha-galactosidase</fullName>
        <ecNumber evidence="3">3.2.1.22</ecNumber>
    </submittedName>
</protein>
<organism evidence="3 4">
    <name type="scientific">Paenibacillus vulneris</name>
    <dbReference type="NCBI Taxonomy" id="1133364"/>
    <lineage>
        <taxon>Bacteria</taxon>
        <taxon>Bacillati</taxon>
        <taxon>Bacillota</taxon>
        <taxon>Bacilli</taxon>
        <taxon>Bacillales</taxon>
        <taxon>Paenibacillaceae</taxon>
        <taxon>Paenibacillus</taxon>
    </lineage>
</organism>
<dbReference type="InterPro" id="IPR013785">
    <property type="entry name" value="Aldolase_TIM"/>
</dbReference>
<evidence type="ECO:0000313" key="3">
    <source>
        <dbReference type="EMBL" id="MFD1223585.1"/>
    </source>
</evidence>
<accession>A0ABW3UVH2</accession>
<name>A0ABW3UVH2_9BACL</name>
<evidence type="ECO:0000256" key="1">
    <source>
        <dbReference type="ARBA" id="ARBA00022801"/>
    </source>
</evidence>
<keyword evidence="4" id="KW-1185">Reference proteome</keyword>
<dbReference type="CDD" id="cd14791">
    <property type="entry name" value="GH36"/>
    <property type="match status" value="1"/>
</dbReference>
<comment type="caution">
    <text evidence="3">The sequence shown here is derived from an EMBL/GenBank/DDBJ whole genome shotgun (WGS) entry which is preliminary data.</text>
</comment>
<dbReference type="InterPro" id="IPR002252">
    <property type="entry name" value="Glyco_hydro_36"/>
</dbReference>
<dbReference type="PANTHER" id="PTHR43053">
    <property type="entry name" value="GLYCOSIDASE FAMILY 31"/>
    <property type="match status" value="1"/>
</dbReference>
<dbReference type="SUPFAM" id="SSF51445">
    <property type="entry name" value="(Trans)glycosidases"/>
    <property type="match status" value="1"/>
</dbReference>
<sequence length="598" mass="67492">MISAQTTDFIQKASSFVREADGRISEQTRILTEWDGHVAKFRLVNEGLTPVSVKEMVLFKGGWPYTGDTKFYGEGYSMLSQYGGTIAQPGLIGKFDDRKHYKLPATEGFFTAYNFVLLSPSASSHVLMGFTSCSCYTGEIRLADGHFEVVLDGEQLIIEPGQSWELESFAIFEGTDRETLLEQFGRELEANHPRLETPGAPNGWCSWYCFGPQVTEQNIFDNLQAISEQAPQLKYIQIDDGYQAYMGDWLVPGKSFSDMEKLCKQIKDEGFEPAIWVAPFIAQQESALFQKHPDWFIQDEDGQPLASNKISFGGWRHGPWYMLDGTHPEAREYLRHVFRTMREEWGCHYFKLDANMWGALPGGRRYIPEATKVEAYRMGMEAVLEGAGHDSFLLGCNAPMWPSLGTVHGMRVTGDIARKWPVFALLAAEGFSRNWQHNRLWVNDPDCLVLENRNIKLVDPDGTVRHGLSTITPDEFSFHAAYIIASGGMVLSGDDMSTMSASNMDIVKKALTTRNIAARFDDDSFRIGRVYEPDRQLLCLFNWSETATTLTIRLDQAGRLEDFWTGEELGLHRDQLTLTDMPGHSGRVLVFYPSKASV</sequence>
<dbReference type="RefSeq" id="WP_345590720.1">
    <property type="nucleotide sequence ID" value="NZ_BAABJG010000024.1"/>
</dbReference>
<dbReference type="Gene3D" id="3.20.20.70">
    <property type="entry name" value="Aldolase class I"/>
    <property type="match status" value="1"/>
</dbReference>
<dbReference type="InterPro" id="IPR050985">
    <property type="entry name" value="Alpha-glycosidase_related"/>
</dbReference>
<proteinExistence type="predicted"/>
<keyword evidence="2 3" id="KW-0326">Glycosidase</keyword>
<keyword evidence="1 3" id="KW-0378">Hydrolase</keyword>
<dbReference type="InterPro" id="IPR017853">
    <property type="entry name" value="GH"/>
</dbReference>
<dbReference type="EMBL" id="JBHTLU010000035">
    <property type="protein sequence ID" value="MFD1223585.1"/>
    <property type="molecule type" value="Genomic_DNA"/>
</dbReference>